<evidence type="ECO:0000313" key="15">
    <source>
        <dbReference type="Proteomes" id="UP000414233"/>
    </source>
</evidence>
<keyword evidence="15" id="KW-1185">Reference proteome</keyword>
<dbReference type="Proteomes" id="UP000414233">
    <property type="component" value="Unassembled WGS sequence"/>
</dbReference>
<evidence type="ECO:0000256" key="4">
    <source>
        <dbReference type="ARBA" id="ARBA00022452"/>
    </source>
</evidence>
<evidence type="ECO:0000256" key="7">
    <source>
        <dbReference type="ARBA" id="ARBA00023065"/>
    </source>
</evidence>
<name>A0A5E4TQV1_9BURK</name>
<evidence type="ECO:0000256" key="5">
    <source>
        <dbReference type="ARBA" id="ARBA00022692"/>
    </source>
</evidence>
<dbReference type="SUPFAM" id="SSF56935">
    <property type="entry name" value="Porins"/>
    <property type="match status" value="1"/>
</dbReference>
<dbReference type="Gene3D" id="2.40.160.10">
    <property type="entry name" value="Porin"/>
    <property type="match status" value="1"/>
</dbReference>
<feature type="coiled-coil region" evidence="11">
    <location>
        <begin position="26"/>
        <end position="74"/>
    </location>
</feature>
<dbReference type="GO" id="GO:0046930">
    <property type="term" value="C:pore complex"/>
    <property type="evidence" value="ECO:0007669"/>
    <property type="project" value="UniProtKB-KW"/>
</dbReference>
<keyword evidence="9" id="KW-0472">Membrane</keyword>
<keyword evidence="5" id="KW-0812">Transmembrane</keyword>
<evidence type="ECO:0000256" key="6">
    <source>
        <dbReference type="ARBA" id="ARBA00022729"/>
    </source>
</evidence>
<dbReference type="PANTHER" id="PTHR34501:SF9">
    <property type="entry name" value="MAJOR OUTER MEMBRANE PROTEIN P.IA"/>
    <property type="match status" value="1"/>
</dbReference>
<keyword evidence="10" id="KW-0998">Cell outer membrane</keyword>
<evidence type="ECO:0000256" key="10">
    <source>
        <dbReference type="ARBA" id="ARBA00023237"/>
    </source>
</evidence>
<dbReference type="Pfam" id="PF13609">
    <property type="entry name" value="Porin_4"/>
    <property type="match status" value="1"/>
</dbReference>
<protein>
    <submittedName>
        <fullName evidence="14">Outer membrane porin</fullName>
    </submittedName>
</protein>
<evidence type="ECO:0000256" key="9">
    <source>
        <dbReference type="ARBA" id="ARBA00023136"/>
    </source>
</evidence>
<dbReference type="OrthoDB" id="5293374at2"/>
<keyword evidence="8" id="KW-0626">Porin</keyword>
<keyword evidence="4" id="KW-1134">Transmembrane beta strand</keyword>
<dbReference type="EMBL" id="CABPRZ010000005">
    <property type="protein sequence ID" value="VVD90147.1"/>
    <property type="molecule type" value="Genomic_DNA"/>
</dbReference>
<dbReference type="InterPro" id="IPR050298">
    <property type="entry name" value="Gram-neg_bact_OMP"/>
</dbReference>
<evidence type="ECO:0000313" key="14">
    <source>
        <dbReference type="EMBL" id="VVD90147.1"/>
    </source>
</evidence>
<keyword evidence="7" id="KW-0406">Ion transport</keyword>
<comment type="subunit">
    <text evidence="2">Homotrimer.</text>
</comment>
<sequence>MIYRKVLLAACLLAGTAARGAFAADDSELRAKFEALQQQMSALQAQMSQVTTQMEQKTTQMEQKTDALAKAQAQSAPAIQMKPDSKSLTFLVGGGEVTLYGHGDLSFDFVNNGLNGRPGAVGKNGWLSQVSSNNSAFGIKGERKIADNLKGVFQLEADIQFAATPGNNLDVNGGGAHDSSVKGAIGSRNSFVGLAGNWGAVKLGKTDAPYKNSTTRMDPFVNTLGDMRSIMGNSGGDNRVEFATRVPHAIWYESPNIHGFSGSVLFSPGQNRTNDNSITARGEPDCTGGNTPGNSGGSCTDGAFGNLWSASLAYQNGPLYLTLAYEHHANVNRIGDELGASDGVNPPAGSVGIGDESALKAGIQYTYEPTGTTGAFIWERLNRKAPVDAFNERTRNNAFYLSLVQRITRSDEVMAAWAHAGATPGDPGGVINQPGVPLTQVAGQIDNKANMYAIGYRHYFGDKRTTFYLIGAVMKNHVGAHYDLGAGGHGVVVDDKDGAGNAFAGTTIKAVSAGITYDF</sequence>
<dbReference type="GO" id="GO:0006811">
    <property type="term" value="P:monoatomic ion transport"/>
    <property type="evidence" value="ECO:0007669"/>
    <property type="project" value="UniProtKB-KW"/>
</dbReference>
<comment type="subcellular location">
    <subcellularLocation>
        <location evidence="1">Cell outer membrane</location>
        <topology evidence="1">Multi-pass membrane protein</topology>
    </subcellularLocation>
</comment>
<keyword evidence="6 12" id="KW-0732">Signal</keyword>
<evidence type="ECO:0000256" key="1">
    <source>
        <dbReference type="ARBA" id="ARBA00004571"/>
    </source>
</evidence>
<dbReference type="InterPro" id="IPR033900">
    <property type="entry name" value="Gram_neg_porin_domain"/>
</dbReference>
<reference evidence="14 15" key="1">
    <citation type="submission" date="2019-08" db="EMBL/GenBank/DDBJ databases">
        <authorList>
            <person name="Peeters C."/>
        </authorList>
    </citation>
    <scope>NUCLEOTIDE SEQUENCE [LARGE SCALE GENOMIC DNA]</scope>
    <source>
        <strain evidence="14 15">LMG 30175</strain>
    </source>
</reference>
<feature type="domain" description="Porin" evidence="13">
    <location>
        <begin position="71"/>
        <end position="476"/>
    </location>
</feature>
<dbReference type="GO" id="GO:0009279">
    <property type="term" value="C:cell outer membrane"/>
    <property type="evidence" value="ECO:0007669"/>
    <property type="project" value="UniProtKB-SubCell"/>
</dbReference>
<organism evidence="14 15">
    <name type="scientific">Pandoraea terrae</name>
    <dbReference type="NCBI Taxonomy" id="1537710"/>
    <lineage>
        <taxon>Bacteria</taxon>
        <taxon>Pseudomonadati</taxon>
        <taxon>Pseudomonadota</taxon>
        <taxon>Betaproteobacteria</taxon>
        <taxon>Burkholderiales</taxon>
        <taxon>Burkholderiaceae</taxon>
        <taxon>Pandoraea</taxon>
    </lineage>
</organism>
<dbReference type="InterPro" id="IPR023614">
    <property type="entry name" value="Porin_dom_sf"/>
</dbReference>
<evidence type="ECO:0000256" key="8">
    <source>
        <dbReference type="ARBA" id="ARBA00023114"/>
    </source>
</evidence>
<gene>
    <name evidence="14" type="ORF">PTE30175_01510</name>
</gene>
<feature type="signal peptide" evidence="12">
    <location>
        <begin position="1"/>
        <end position="23"/>
    </location>
</feature>
<dbReference type="AlphaFoldDB" id="A0A5E4TQV1"/>
<evidence type="ECO:0000256" key="2">
    <source>
        <dbReference type="ARBA" id="ARBA00011233"/>
    </source>
</evidence>
<evidence type="ECO:0000256" key="11">
    <source>
        <dbReference type="SAM" id="Coils"/>
    </source>
</evidence>
<evidence type="ECO:0000256" key="12">
    <source>
        <dbReference type="SAM" id="SignalP"/>
    </source>
</evidence>
<keyword evidence="11" id="KW-0175">Coiled coil</keyword>
<keyword evidence="3" id="KW-0813">Transport</keyword>
<accession>A0A5E4TQV1</accession>
<dbReference type="PANTHER" id="PTHR34501">
    <property type="entry name" value="PROTEIN YDDL-RELATED"/>
    <property type="match status" value="1"/>
</dbReference>
<evidence type="ECO:0000256" key="3">
    <source>
        <dbReference type="ARBA" id="ARBA00022448"/>
    </source>
</evidence>
<evidence type="ECO:0000259" key="13">
    <source>
        <dbReference type="Pfam" id="PF13609"/>
    </source>
</evidence>
<dbReference type="GO" id="GO:0015288">
    <property type="term" value="F:porin activity"/>
    <property type="evidence" value="ECO:0007669"/>
    <property type="project" value="UniProtKB-KW"/>
</dbReference>
<dbReference type="CDD" id="cd00342">
    <property type="entry name" value="gram_neg_porins"/>
    <property type="match status" value="1"/>
</dbReference>
<dbReference type="RefSeq" id="WP_150696453.1">
    <property type="nucleotide sequence ID" value="NZ_CABPRZ010000005.1"/>
</dbReference>
<proteinExistence type="predicted"/>
<feature type="chain" id="PRO_5022747342" evidence="12">
    <location>
        <begin position="24"/>
        <end position="519"/>
    </location>
</feature>